<keyword evidence="3" id="KW-1185">Reference proteome</keyword>
<protein>
    <recommendedName>
        <fullName evidence="1">Reverse transcriptase domain-containing protein</fullName>
    </recommendedName>
</protein>
<sequence>MKNWLGANKKNSDACKFLEENLDTVDSKARIDGWSKSLRKERLSILTKLWMELRREEQLWRQKYRVKWLKEGYKNSKFFRCVANGTRRRNHVGEISFGGVKVSNPAQVRNGVLNFFKEQFRMWGGVDQKFLVGNQAYLKGRKEGFRGETMKDFRPISLMGSMYKIFAKVLANRLKAMMNSVIGEYQMAFVKDRQILDSFVVAEEIIHSWKNDKVGGLLVKLDFEKAYDSVDHSSWI</sequence>
<evidence type="ECO:0000259" key="1">
    <source>
        <dbReference type="Pfam" id="PF00078"/>
    </source>
</evidence>
<dbReference type="Proteomes" id="UP001281410">
    <property type="component" value="Unassembled WGS sequence"/>
</dbReference>
<dbReference type="PANTHER" id="PTHR31635:SF196">
    <property type="entry name" value="REVERSE TRANSCRIPTASE DOMAIN-CONTAINING PROTEIN-RELATED"/>
    <property type="match status" value="1"/>
</dbReference>
<comment type="caution">
    <text evidence="2">The sequence shown here is derived from an EMBL/GenBank/DDBJ whole genome shotgun (WGS) entry which is preliminary data.</text>
</comment>
<name>A0AAE0E4C1_9ROSI</name>
<gene>
    <name evidence="2" type="ORF">Dsin_020817</name>
</gene>
<feature type="domain" description="Reverse transcriptase" evidence="1">
    <location>
        <begin position="144"/>
        <end position="233"/>
    </location>
</feature>
<dbReference type="InterPro" id="IPR000477">
    <property type="entry name" value="RT_dom"/>
</dbReference>
<dbReference type="AlphaFoldDB" id="A0AAE0E4C1"/>
<organism evidence="2 3">
    <name type="scientific">Dipteronia sinensis</name>
    <dbReference type="NCBI Taxonomy" id="43782"/>
    <lineage>
        <taxon>Eukaryota</taxon>
        <taxon>Viridiplantae</taxon>
        <taxon>Streptophyta</taxon>
        <taxon>Embryophyta</taxon>
        <taxon>Tracheophyta</taxon>
        <taxon>Spermatophyta</taxon>
        <taxon>Magnoliopsida</taxon>
        <taxon>eudicotyledons</taxon>
        <taxon>Gunneridae</taxon>
        <taxon>Pentapetalae</taxon>
        <taxon>rosids</taxon>
        <taxon>malvids</taxon>
        <taxon>Sapindales</taxon>
        <taxon>Sapindaceae</taxon>
        <taxon>Hippocastanoideae</taxon>
        <taxon>Acereae</taxon>
        <taxon>Dipteronia</taxon>
    </lineage>
</organism>
<evidence type="ECO:0000313" key="2">
    <source>
        <dbReference type="EMBL" id="KAK3206771.1"/>
    </source>
</evidence>
<proteinExistence type="predicted"/>
<reference evidence="2" key="1">
    <citation type="journal article" date="2023" name="Plant J.">
        <title>Genome sequences and population genomics provide insights into the demographic history, inbreeding, and mutation load of two 'living fossil' tree species of Dipteronia.</title>
        <authorList>
            <person name="Feng Y."/>
            <person name="Comes H.P."/>
            <person name="Chen J."/>
            <person name="Zhu S."/>
            <person name="Lu R."/>
            <person name="Zhang X."/>
            <person name="Li P."/>
            <person name="Qiu J."/>
            <person name="Olsen K.M."/>
            <person name="Qiu Y."/>
        </authorList>
    </citation>
    <scope>NUCLEOTIDE SEQUENCE</scope>
    <source>
        <strain evidence="2">NBL</strain>
    </source>
</reference>
<dbReference type="PANTHER" id="PTHR31635">
    <property type="entry name" value="REVERSE TRANSCRIPTASE DOMAIN-CONTAINING PROTEIN-RELATED"/>
    <property type="match status" value="1"/>
</dbReference>
<evidence type="ECO:0000313" key="3">
    <source>
        <dbReference type="Proteomes" id="UP001281410"/>
    </source>
</evidence>
<dbReference type="Pfam" id="PF00078">
    <property type="entry name" value="RVT_1"/>
    <property type="match status" value="1"/>
</dbReference>
<accession>A0AAE0E4C1</accession>
<dbReference type="EMBL" id="JANJYJ010000006">
    <property type="protein sequence ID" value="KAK3206771.1"/>
    <property type="molecule type" value="Genomic_DNA"/>
</dbReference>